<sequence>MSRVLVELMPLALPFLLYGLYIWHLKRNGRDGPRVTPWFWLAAIGMTLVIAGMIIGGLIFGEAPGQYVPARFENGKIMPGRVK</sequence>
<dbReference type="EMBL" id="JBHRYJ010000006">
    <property type="protein sequence ID" value="MFC3677896.1"/>
    <property type="molecule type" value="Genomic_DNA"/>
</dbReference>
<dbReference type="RefSeq" id="WP_379729510.1">
    <property type="nucleotide sequence ID" value="NZ_JBHRYJ010000006.1"/>
</dbReference>
<comment type="caution">
    <text evidence="2">The sequence shown here is derived from an EMBL/GenBank/DDBJ whole genome shotgun (WGS) entry which is preliminary data.</text>
</comment>
<feature type="transmembrane region" description="Helical" evidence="1">
    <location>
        <begin position="37"/>
        <end position="60"/>
    </location>
</feature>
<gene>
    <name evidence="2" type="ORF">ACFOOQ_20250</name>
</gene>
<name>A0ABV7VMY1_9PROT</name>
<protein>
    <submittedName>
        <fullName evidence="2">DUF6111 family protein</fullName>
    </submittedName>
</protein>
<organism evidence="2 3">
    <name type="scientific">Ferrovibrio xuzhouensis</name>
    <dbReference type="NCBI Taxonomy" id="1576914"/>
    <lineage>
        <taxon>Bacteria</taxon>
        <taxon>Pseudomonadati</taxon>
        <taxon>Pseudomonadota</taxon>
        <taxon>Alphaproteobacteria</taxon>
        <taxon>Rhodospirillales</taxon>
        <taxon>Rhodospirillaceae</taxon>
        <taxon>Ferrovibrio</taxon>
    </lineage>
</organism>
<evidence type="ECO:0000313" key="3">
    <source>
        <dbReference type="Proteomes" id="UP001595711"/>
    </source>
</evidence>
<reference evidence="3" key="1">
    <citation type="journal article" date="2019" name="Int. J. Syst. Evol. Microbiol.">
        <title>The Global Catalogue of Microorganisms (GCM) 10K type strain sequencing project: providing services to taxonomists for standard genome sequencing and annotation.</title>
        <authorList>
            <consortium name="The Broad Institute Genomics Platform"/>
            <consortium name="The Broad Institute Genome Sequencing Center for Infectious Disease"/>
            <person name="Wu L."/>
            <person name="Ma J."/>
        </authorList>
    </citation>
    <scope>NUCLEOTIDE SEQUENCE [LARGE SCALE GENOMIC DNA]</scope>
    <source>
        <strain evidence="3">KCTC 42182</strain>
    </source>
</reference>
<feature type="transmembrane region" description="Helical" evidence="1">
    <location>
        <begin position="6"/>
        <end position="25"/>
    </location>
</feature>
<dbReference type="Proteomes" id="UP001595711">
    <property type="component" value="Unassembled WGS sequence"/>
</dbReference>
<dbReference type="InterPro" id="IPR046093">
    <property type="entry name" value="DUF6111"/>
</dbReference>
<keyword evidence="1" id="KW-0812">Transmembrane</keyword>
<keyword evidence="1" id="KW-0472">Membrane</keyword>
<dbReference type="Pfam" id="PF19606">
    <property type="entry name" value="DUF6111"/>
    <property type="match status" value="1"/>
</dbReference>
<proteinExistence type="predicted"/>
<keyword evidence="1" id="KW-1133">Transmembrane helix</keyword>
<accession>A0ABV7VMY1</accession>
<keyword evidence="3" id="KW-1185">Reference proteome</keyword>
<evidence type="ECO:0000256" key="1">
    <source>
        <dbReference type="SAM" id="Phobius"/>
    </source>
</evidence>
<evidence type="ECO:0000313" key="2">
    <source>
        <dbReference type="EMBL" id="MFC3677896.1"/>
    </source>
</evidence>